<evidence type="ECO:0000259" key="8">
    <source>
        <dbReference type="Pfam" id="PF03501"/>
    </source>
</evidence>
<dbReference type="Ensembl" id="ENSFALT00000039951.1">
    <property type="protein sequence ID" value="ENSFALP00000032950.1"/>
    <property type="gene ID" value="ENSFALG00000025571.1"/>
</dbReference>
<name>A0A803WD94_FICAL</name>
<feature type="compositionally biased region" description="Basic and acidic residues" evidence="6">
    <location>
        <begin position="201"/>
        <end position="232"/>
    </location>
</feature>
<dbReference type="Proteomes" id="UP000016665">
    <property type="component" value="Chromosome 26"/>
</dbReference>
<proteinExistence type="inferred from homology"/>
<dbReference type="Gene3D" id="1.10.10.10">
    <property type="entry name" value="Winged helix-like DNA-binding domain superfamily/Winged helix DNA-binding domain"/>
    <property type="match status" value="1"/>
</dbReference>
<dbReference type="GeneTree" id="ENSGT00440000034918"/>
<dbReference type="GO" id="GO:0003723">
    <property type="term" value="F:RNA binding"/>
    <property type="evidence" value="ECO:0007669"/>
    <property type="project" value="TreeGrafter"/>
</dbReference>
<protein>
    <submittedName>
        <fullName evidence="9">Ribosomal protein S10</fullName>
    </submittedName>
</protein>
<evidence type="ECO:0000256" key="7">
    <source>
        <dbReference type="SAM" id="SignalP"/>
    </source>
</evidence>
<feature type="chain" id="PRO_5032468755" evidence="7">
    <location>
        <begin position="20"/>
        <end position="269"/>
    </location>
</feature>
<dbReference type="InterPro" id="IPR037447">
    <property type="entry name" value="Ribosomal_eS10"/>
</dbReference>
<gene>
    <name evidence="9" type="primary">RPS10</name>
</gene>
<organism evidence="9 10">
    <name type="scientific">Ficedula albicollis</name>
    <name type="common">Collared flycatcher</name>
    <name type="synonym">Muscicapa albicollis</name>
    <dbReference type="NCBI Taxonomy" id="59894"/>
    <lineage>
        <taxon>Eukaryota</taxon>
        <taxon>Metazoa</taxon>
        <taxon>Chordata</taxon>
        <taxon>Craniata</taxon>
        <taxon>Vertebrata</taxon>
        <taxon>Euteleostomi</taxon>
        <taxon>Archelosauria</taxon>
        <taxon>Archosauria</taxon>
        <taxon>Dinosauria</taxon>
        <taxon>Saurischia</taxon>
        <taxon>Theropoda</taxon>
        <taxon>Coelurosauria</taxon>
        <taxon>Aves</taxon>
        <taxon>Neognathae</taxon>
        <taxon>Neoaves</taxon>
        <taxon>Telluraves</taxon>
        <taxon>Australaves</taxon>
        <taxon>Passeriformes</taxon>
        <taxon>Muscicapidae</taxon>
        <taxon>Ficedula</taxon>
    </lineage>
</organism>
<feature type="compositionally biased region" description="Low complexity" evidence="6">
    <location>
        <begin position="246"/>
        <end position="257"/>
    </location>
</feature>
<feature type="compositionally biased region" description="Gly residues" evidence="6">
    <location>
        <begin position="258"/>
        <end position="269"/>
    </location>
</feature>
<evidence type="ECO:0000256" key="5">
    <source>
        <dbReference type="ARBA" id="ARBA00023274"/>
    </source>
</evidence>
<dbReference type="GO" id="GO:0022627">
    <property type="term" value="C:cytosolic small ribosomal subunit"/>
    <property type="evidence" value="ECO:0007669"/>
    <property type="project" value="TreeGrafter"/>
</dbReference>
<comment type="similarity">
    <text evidence="2">Belongs to the eukaryotic ribosomal protein eS10 family.</text>
</comment>
<keyword evidence="5" id="KW-0687">Ribonucleoprotein</keyword>
<keyword evidence="7" id="KW-0732">Signal</keyword>
<keyword evidence="10" id="KW-1185">Reference proteome</keyword>
<evidence type="ECO:0000256" key="2">
    <source>
        <dbReference type="ARBA" id="ARBA00007278"/>
    </source>
</evidence>
<comment type="subcellular location">
    <subcellularLocation>
        <location evidence="1">Cytoplasm</location>
    </subcellularLocation>
</comment>
<feature type="region of interest" description="Disordered" evidence="6">
    <location>
        <begin position="51"/>
        <end position="73"/>
    </location>
</feature>
<feature type="region of interest" description="Disordered" evidence="6">
    <location>
        <begin position="198"/>
        <end position="269"/>
    </location>
</feature>
<keyword evidence="4" id="KW-0689">Ribosomal protein</keyword>
<dbReference type="GO" id="GO:0003735">
    <property type="term" value="F:structural constituent of ribosome"/>
    <property type="evidence" value="ECO:0007669"/>
    <property type="project" value="TreeGrafter"/>
</dbReference>
<evidence type="ECO:0000256" key="4">
    <source>
        <dbReference type="ARBA" id="ARBA00022980"/>
    </source>
</evidence>
<dbReference type="AlphaFoldDB" id="A0A803WD94"/>
<evidence type="ECO:0000256" key="1">
    <source>
        <dbReference type="ARBA" id="ARBA00004496"/>
    </source>
</evidence>
<evidence type="ECO:0000313" key="10">
    <source>
        <dbReference type="Proteomes" id="UP000016665"/>
    </source>
</evidence>
<dbReference type="InterPro" id="IPR005326">
    <property type="entry name" value="Plectin_eS10_N"/>
</dbReference>
<reference evidence="9 10" key="1">
    <citation type="journal article" date="2012" name="Nature">
        <title>The genomic landscape of species divergence in Ficedula flycatchers.</title>
        <authorList>
            <person name="Ellegren H."/>
            <person name="Smeds L."/>
            <person name="Burri R."/>
            <person name="Olason P.I."/>
            <person name="Backstrom N."/>
            <person name="Kawakami T."/>
            <person name="Kunstner A."/>
            <person name="Makinen H."/>
            <person name="Nadachowska-Brzyska K."/>
            <person name="Qvarnstrom A."/>
            <person name="Uebbing S."/>
            <person name="Wolf J.B."/>
        </authorList>
    </citation>
    <scope>NUCLEOTIDE SEQUENCE [LARGE SCALE GENOMIC DNA]</scope>
</reference>
<reference evidence="9" key="3">
    <citation type="submission" date="2025-09" db="UniProtKB">
        <authorList>
            <consortium name="Ensembl"/>
        </authorList>
    </citation>
    <scope>IDENTIFICATION</scope>
</reference>
<keyword evidence="3" id="KW-0963">Cytoplasm</keyword>
<sequence length="269" mass="29878">MCRECGWGMWMGTPGGAAAAGLPTPCVCSAWGRERGLSLSWGFHWQPSSAALPHPAASARRGKQGCSDTEQGFVRSREPRLGRNPKMRFAIKARSGKQGWWRIRRCHPPAPTSGRGEAERHALARGSRPLSLGGMDPELVDKNVPNLHVMKAMQSLKSRGYVKEQFAWRHFYWYLTNEGIQYLRDYLHLPPEIVPATLRRSRPETGRPRPKGLEGERPARLTRGEADRDTYRRSAVPPGADKKAEAGAGAATEFQFRGGFGRGRGQPPQ</sequence>
<dbReference type="PANTHER" id="PTHR12146">
    <property type="entry name" value="40S RIBOSOMAL PROTEIN S10"/>
    <property type="match status" value="1"/>
</dbReference>
<evidence type="ECO:0000256" key="6">
    <source>
        <dbReference type="SAM" id="MobiDB-lite"/>
    </source>
</evidence>
<feature type="domain" description="Plectin/eS10 N-terminal" evidence="8">
    <location>
        <begin position="137"/>
        <end position="201"/>
    </location>
</feature>
<dbReference type="InterPro" id="IPR036388">
    <property type="entry name" value="WH-like_DNA-bd_sf"/>
</dbReference>
<dbReference type="Pfam" id="PF03501">
    <property type="entry name" value="S10_plectin"/>
    <property type="match status" value="1"/>
</dbReference>
<feature type="region of interest" description="Disordered" evidence="6">
    <location>
        <begin position="105"/>
        <end position="136"/>
    </location>
</feature>
<evidence type="ECO:0000256" key="3">
    <source>
        <dbReference type="ARBA" id="ARBA00022490"/>
    </source>
</evidence>
<accession>A0A803WD94</accession>
<feature type="signal peptide" evidence="7">
    <location>
        <begin position="1"/>
        <end position="19"/>
    </location>
</feature>
<evidence type="ECO:0000313" key="9">
    <source>
        <dbReference type="Ensembl" id="ENSFALP00000032950.1"/>
    </source>
</evidence>
<reference evidence="9" key="2">
    <citation type="submission" date="2025-08" db="UniProtKB">
        <authorList>
            <consortium name="Ensembl"/>
        </authorList>
    </citation>
    <scope>IDENTIFICATION</scope>
</reference>
<dbReference type="PANTHER" id="PTHR12146:SF0">
    <property type="entry name" value="RIBOSOMAL PROTEIN S10"/>
    <property type="match status" value="1"/>
</dbReference>